<name>A0A0C2YQG5_9AGAM</name>
<dbReference type="AlphaFoldDB" id="A0A0C2YQG5"/>
<sequence>MAGIETMIHHQDILQGVRFTWKGLSGRQARWMERLSEFDFEVLYVPGENVLPDALSRMYEFDAPGTIQSHKEYLQCDLDIGSVDLMPPTGLISVSLLVGQEAITSNVQHSHRLADNKTETFEGKTNALRWRGEDIPPAGPVKSVSPESVAHKEHGGGQAPPVSSAQGCGEGPSSPPVSSAQGWDRGGCRPWIPPPLAESERHETGAEFAARMKDKFVLRGPHE</sequence>
<keyword evidence="3" id="KW-1185">Reference proteome</keyword>
<dbReference type="EMBL" id="KN822230">
    <property type="protein sequence ID" value="KIM51978.1"/>
    <property type="molecule type" value="Genomic_DNA"/>
</dbReference>
<reference evidence="3" key="2">
    <citation type="submission" date="2015-01" db="EMBL/GenBank/DDBJ databases">
        <title>Evolutionary Origins and Diversification of the Mycorrhizal Mutualists.</title>
        <authorList>
            <consortium name="DOE Joint Genome Institute"/>
            <consortium name="Mycorrhizal Genomics Consortium"/>
            <person name="Kohler A."/>
            <person name="Kuo A."/>
            <person name="Nagy L.G."/>
            <person name="Floudas D."/>
            <person name="Copeland A."/>
            <person name="Barry K.W."/>
            <person name="Cichocki N."/>
            <person name="Veneault-Fourrey C."/>
            <person name="LaButti K."/>
            <person name="Lindquist E.A."/>
            <person name="Lipzen A."/>
            <person name="Lundell T."/>
            <person name="Morin E."/>
            <person name="Murat C."/>
            <person name="Riley R."/>
            <person name="Ohm R."/>
            <person name="Sun H."/>
            <person name="Tunlid A."/>
            <person name="Henrissat B."/>
            <person name="Grigoriev I.V."/>
            <person name="Hibbett D.S."/>
            <person name="Martin F."/>
        </authorList>
    </citation>
    <scope>NUCLEOTIDE SEQUENCE [LARGE SCALE GENOMIC DNA]</scope>
    <source>
        <strain evidence="3">Foug A</strain>
    </source>
</reference>
<evidence type="ECO:0000313" key="3">
    <source>
        <dbReference type="Proteomes" id="UP000053989"/>
    </source>
</evidence>
<dbReference type="InParanoid" id="A0A0C2YQG5"/>
<evidence type="ECO:0000256" key="1">
    <source>
        <dbReference type="SAM" id="MobiDB-lite"/>
    </source>
</evidence>
<protein>
    <recommendedName>
        <fullName evidence="4">Reverse transcriptase RNase H-like domain-containing protein</fullName>
    </recommendedName>
</protein>
<organism evidence="2 3">
    <name type="scientific">Scleroderma citrinum Foug A</name>
    <dbReference type="NCBI Taxonomy" id="1036808"/>
    <lineage>
        <taxon>Eukaryota</taxon>
        <taxon>Fungi</taxon>
        <taxon>Dikarya</taxon>
        <taxon>Basidiomycota</taxon>
        <taxon>Agaricomycotina</taxon>
        <taxon>Agaricomycetes</taxon>
        <taxon>Agaricomycetidae</taxon>
        <taxon>Boletales</taxon>
        <taxon>Sclerodermatineae</taxon>
        <taxon>Sclerodermataceae</taxon>
        <taxon>Scleroderma</taxon>
    </lineage>
</organism>
<feature type="region of interest" description="Disordered" evidence="1">
    <location>
        <begin position="128"/>
        <end position="223"/>
    </location>
</feature>
<proteinExistence type="predicted"/>
<dbReference type="Proteomes" id="UP000053989">
    <property type="component" value="Unassembled WGS sequence"/>
</dbReference>
<dbReference type="OrthoDB" id="3227343at2759"/>
<accession>A0A0C2YQG5</accession>
<evidence type="ECO:0000313" key="2">
    <source>
        <dbReference type="EMBL" id="KIM51978.1"/>
    </source>
</evidence>
<gene>
    <name evidence="2" type="ORF">SCLCIDRAFT_12000</name>
</gene>
<feature type="compositionally biased region" description="Basic and acidic residues" evidence="1">
    <location>
        <begin position="198"/>
        <end position="223"/>
    </location>
</feature>
<dbReference type="HOGENOM" id="CLU_1240767_0_0_1"/>
<dbReference type="STRING" id="1036808.A0A0C2YQG5"/>
<reference evidence="2 3" key="1">
    <citation type="submission" date="2014-04" db="EMBL/GenBank/DDBJ databases">
        <authorList>
            <consortium name="DOE Joint Genome Institute"/>
            <person name="Kuo A."/>
            <person name="Kohler A."/>
            <person name="Nagy L.G."/>
            <person name="Floudas D."/>
            <person name="Copeland A."/>
            <person name="Barry K.W."/>
            <person name="Cichocki N."/>
            <person name="Veneault-Fourrey C."/>
            <person name="LaButti K."/>
            <person name="Lindquist E.A."/>
            <person name="Lipzen A."/>
            <person name="Lundell T."/>
            <person name="Morin E."/>
            <person name="Murat C."/>
            <person name="Sun H."/>
            <person name="Tunlid A."/>
            <person name="Henrissat B."/>
            <person name="Grigoriev I.V."/>
            <person name="Hibbett D.S."/>
            <person name="Martin F."/>
            <person name="Nordberg H.P."/>
            <person name="Cantor M.N."/>
            <person name="Hua S.X."/>
        </authorList>
    </citation>
    <scope>NUCLEOTIDE SEQUENCE [LARGE SCALE GENOMIC DNA]</scope>
    <source>
        <strain evidence="2 3">Foug A</strain>
    </source>
</reference>
<evidence type="ECO:0008006" key="4">
    <source>
        <dbReference type="Google" id="ProtNLM"/>
    </source>
</evidence>